<dbReference type="Pfam" id="PF00440">
    <property type="entry name" value="TetR_N"/>
    <property type="match status" value="1"/>
</dbReference>
<dbReference type="AlphaFoldDB" id="A0A1H4KMJ3"/>
<dbReference type="InterPro" id="IPR041669">
    <property type="entry name" value="TetR_C_15"/>
</dbReference>
<dbReference type="PRINTS" id="PR00455">
    <property type="entry name" value="HTHTETR"/>
</dbReference>
<dbReference type="PROSITE" id="PS50977">
    <property type="entry name" value="HTH_TETR_2"/>
    <property type="match status" value="1"/>
</dbReference>
<dbReference type="Proteomes" id="UP000182409">
    <property type="component" value="Unassembled WGS sequence"/>
</dbReference>
<dbReference type="InterPro" id="IPR001647">
    <property type="entry name" value="HTH_TetR"/>
</dbReference>
<evidence type="ECO:0000256" key="3">
    <source>
        <dbReference type="SAM" id="MobiDB-lite"/>
    </source>
</evidence>
<dbReference type="EMBL" id="FNSD01000001">
    <property type="protein sequence ID" value="SEB59315.1"/>
    <property type="molecule type" value="Genomic_DNA"/>
</dbReference>
<dbReference type="InterPro" id="IPR023772">
    <property type="entry name" value="DNA-bd_HTH_TetR-type_CS"/>
</dbReference>
<gene>
    <name evidence="5" type="ORF">SAMN05443244_1253</name>
</gene>
<feature type="DNA-binding region" description="H-T-H motif" evidence="2">
    <location>
        <begin position="48"/>
        <end position="67"/>
    </location>
</feature>
<dbReference type="OrthoDB" id="9816320at2"/>
<evidence type="ECO:0000259" key="4">
    <source>
        <dbReference type="PROSITE" id="PS50977"/>
    </source>
</evidence>
<feature type="compositionally biased region" description="Polar residues" evidence="3">
    <location>
        <begin position="1"/>
        <end position="12"/>
    </location>
</feature>
<dbReference type="PANTHER" id="PTHR30055:SF226">
    <property type="entry name" value="HTH-TYPE TRANSCRIPTIONAL REGULATOR PKSA"/>
    <property type="match status" value="1"/>
</dbReference>
<name>A0A1H4KMJ3_9BACT</name>
<reference evidence="5 6" key="1">
    <citation type="submission" date="2016-10" db="EMBL/GenBank/DDBJ databases">
        <authorList>
            <person name="de Groot N.N."/>
        </authorList>
    </citation>
    <scope>NUCLEOTIDE SEQUENCE [LARGE SCALE GENOMIC DNA]</scope>
    <source>
        <strain evidence="5 6">AB35.6</strain>
    </source>
</reference>
<dbReference type="PANTHER" id="PTHR30055">
    <property type="entry name" value="HTH-TYPE TRANSCRIPTIONAL REGULATOR RUTR"/>
    <property type="match status" value="1"/>
</dbReference>
<accession>A0A1H4KMJ3</accession>
<evidence type="ECO:0000256" key="1">
    <source>
        <dbReference type="ARBA" id="ARBA00023125"/>
    </source>
</evidence>
<organism evidence="5 6">
    <name type="scientific">Terriglobus roseus</name>
    <dbReference type="NCBI Taxonomy" id="392734"/>
    <lineage>
        <taxon>Bacteria</taxon>
        <taxon>Pseudomonadati</taxon>
        <taxon>Acidobacteriota</taxon>
        <taxon>Terriglobia</taxon>
        <taxon>Terriglobales</taxon>
        <taxon>Acidobacteriaceae</taxon>
        <taxon>Terriglobus</taxon>
    </lineage>
</organism>
<feature type="region of interest" description="Disordered" evidence="3">
    <location>
        <begin position="1"/>
        <end position="24"/>
    </location>
</feature>
<sequence>MRVPSVSSNPPKSMSRREPQQDRATRRLERFLEVAEDLFAEVGFEAATMTAVAERSGSSIGALYNYFPDKTALAKALLEKYRTKILALWTPLLERIGELSHRQFAEQMVERLIDVVTAHPAYLQLSTSPIKFPGDPAARQSLRSTIADALRRKAPALSKEDAMLCANVLVQMIKGLKTLYTEAAPKDQPRVVAEFQQLLAMYLKNISAR</sequence>
<feature type="domain" description="HTH tetR-type" evidence="4">
    <location>
        <begin position="25"/>
        <end position="85"/>
    </location>
</feature>
<dbReference type="GO" id="GO:0003700">
    <property type="term" value="F:DNA-binding transcription factor activity"/>
    <property type="evidence" value="ECO:0007669"/>
    <property type="project" value="TreeGrafter"/>
</dbReference>
<evidence type="ECO:0000313" key="5">
    <source>
        <dbReference type="EMBL" id="SEB59315.1"/>
    </source>
</evidence>
<dbReference type="GO" id="GO:0000976">
    <property type="term" value="F:transcription cis-regulatory region binding"/>
    <property type="evidence" value="ECO:0007669"/>
    <property type="project" value="TreeGrafter"/>
</dbReference>
<dbReference type="Gene3D" id="1.10.357.10">
    <property type="entry name" value="Tetracycline Repressor, domain 2"/>
    <property type="match status" value="1"/>
</dbReference>
<dbReference type="SUPFAM" id="SSF46689">
    <property type="entry name" value="Homeodomain-like"/>
    <property type="match status" value="1"/>
</dbReference>
<keyword evidence="1 2" id="KW-0238">DNA-binding</keyword>
<dbReference type="InterPro" id="IPR009057">
    <property type="entry name" value="Homeodomain-like_sf"/>
</dbReference>
<evidence type="ECO:0000313" key="6">
    <source>
        <dbReference type="Proteomes" id="UP000182409"/>
    </source>
</evidence>
<dbReference type="PROSITE" id="PS01081">
    <property type="entry name" value="HTH_TETR_1"/>
    <property type="match status" value="1"/>
</dbReference>
<dbReference type="Pfam" id="PF17918">
    <property type="entry name" value="TetR_C_15"/>
    <property type="match status" value="1"/>
</dbReference>
<dbReference type="InterPro" id="IPR050109">
    <property type="entry name" value="HTH-type_TetR-like_transc_reg"/>
</dbReference>
<proteinExistence type="predicted"/>
<protein>
    <submittedName>
        <fullName evidence="5">Transcriptional regulator, TetR family</fullName>
    </submittedName>
</protein>
<evidence type="ECO:0000256" key="2">
    <source>
        <dbReference type="PROSITE-ProRule" id="PRU00335"/>
    </source>
</evidence>
<feature type="compositionally biased region" description="Basic and acidic residues" evidence="3">
    <location>
        <begin position="15"/>
        <end position="24"/>
    </location>
</feature>